<keyword evidence="2" id="KW-1185">Reference proteome</keyword>
<comment type="caution">
    <text evidence="1">The sequence shown here is derived from an EMBL/GenBank/DDBJ whole genome shotgun (WGS) entry which is preliminary data.</text>
</comment>
<accession>A0ABQ9GLK5</accession>
<dbReference type="SUPFAM" id="SSF53098">
    <property type="entry name" value="Ribonuclease H-like"/>
    <property type="match status" value="1"/>
</dbReference>
<evidence type="ECO:0000313" key="1">
    <source>
        <dbReference type="EMBL" id="KAJ8872887.1"/>
    </source>
</evidence>
<organism evidence="1 2">
    <name type="scientific">Dryococelus australis</name>
    <dbReference type="NCBI Taxonomy" id="614101"/>
    <lineage>
        <taxon>Eukaryota</taxon>
        <taxon>Metazoa</taxon>
        <taxon>Ecdysozoa</taxon>
        <taxon>Arthropoda</taxon>
        <taxon>Hexapoda</taxon>
        <taxon>Insecta</taxon>
        <taxon>Pterygota</taxon>
        <taxon>Neoptera</taxon>
        <taxon>Polyneoptera</taxon>
        <taxon>Phasmatodea</taxon>
        <taxon>Verophasmatodea</taxon>
        <taxon>Anareolatae</taxon>
        <taxon>Phasmatidae</taxon>
        <taxon>Eurycanthinae</taxon>
        <taxon>Dryococelus</taxon>
    </lineage>
</organism>
<gene>
    <name evidence="1" type="ORF">PR048_026503</name>
</gene>
<proteinExistence type="predicted"/>
<dbReference type="EMBL" id="JARBHB010000011">
    <property type="protein sequence ID" value="KAJ8872887.1"/>
    <property type="molecule type" value="Genomic_DNA"/>
</dbReference>
<evidence type="ECO:0000313" key="2">
    <source>
        <dbReference type="Proteomes" id="UP001159363"/>
    </source>
</evidence>
<protein>
    <recommendedName>
        <fullName evidence="3">DUF659 domain-containing protein</fullName>
    </recommendedName>
</protein>
<dbReference type="InterPro" id="IPR012337">
    <property type="entry name" value="RNaseH-like_sf"/>
</dbReference>
<name>A0ABQ9GLK5_9NEOP</name>
<evidence type="ECO:0008006" key="3">
    <source>
        <dbReference type="Google" id="ProtNLM"/>
    </source>
</evidence>
<sequence length="153" mass="17408">MRDVTMDMNGRCVFVVLLRILCSNQQQKMFVGSGKVLQNANATECCRIILDVLTEYGAKYDNVVVIVTDAAWYMTLCTQMCKVLCPELLHIECWDHKLYLVANNCSNKLLELNNCMQKCLSSIPGSGNIDIFPSSEKGTQMKKISLFYIRHRL</sequence>
<reference evidence="1 2" key="1">
    <citation type="submission" date="2023-02" db="EMBL/GenBank/DDBJ databases">
        <title>LHISI_Scaffold_Assembly.</title>
        <authorList>
            <person name="Stuart O.P."/>
            <person name="Cleave R."/>
            <person name="Magrath M.J.L."/>
            <person name="Mikheyev A.S."/>
        </authorList>
    </citation>
    <scope>NUCLEOTIDE SEQUENCE [LARGE SCALE GENOMIC DNA]</scope>
    <source>
        <strain evidence="1">Daus_M_001</strain>
        <tissue evidence="1">Leg muscle</tissue>
    </source>
</reference>
<dbReference type="Proteomes" id="UP001159363">
    <property type="component" value="Chromosome 10"/>
</dbReference>